<dbReference type="RefSeq" id="WP_342025764.1">
    <property type="nucleotide sequence ID" value="NZ_CP151651.1"/>
</dbReference>
<accession>A0ABZ2ZIA9</accession>
<dbReference type="EMBL" id="CP151651">
    <property type="protein sequence ID" value="WZP07214.1"/>
    <property type="molecule type" value="Genomic_DNA"/>
</dbReference>
<protein>
    <submittedName>
        <fullName evidence="1">Uncharacterized protein</fullName>
    </submittedName>
</protein>
<evidence type="ECO:0000313" key="2">
    <source>
        <dbReference type="Proteomes" id="UP001472074"/>
    </source>
</evidence>
<organism evidence="1 2">
    <name type="scientific">Cytobacillus pseudoceanisediminis</name>
    <dbReference type="NCBI Taxonomy" id="3051614"/>
    <lineage>
        <taxon>Bacteria</taxon>
        <taxon>Bacillati</taxon>
        <taxon>Bacillota</taxon>
        <taxon>Bacilli</taxon>
        <taxon>Bacillales</taxon>
        <taxon>Bacillaceae</taxon>
        <taxon>Cytobacillus</taxon>
    </lineage>
</organism>
<dbReference type="Proteomes" id="UP001472074">
    <property type="component" value="Chromosome"/>
</dbReference>
<sequence>MEHDFYTSSDISPDDNWGQLNIVDGGLSICKVCKGMEGSLTTDCPGEPVPFDTDQKVYKGEIDFVEGKGWVEQISQHSPEYWRKKRGE</sequence>
<keyword evidence="2" id="KW-1185">Reference proteome</keyword>
<name>A0ABZ2ZIA9_9BACI</name>
<gene>
    <name evidence="1" type="ORF">AADC60_24690</name>
</gene>
<proteinExistence type="predicted"/>
<reference evidence="1 2" key="1">
    <citation type="submission" date="2024-04" db="EMBL/GenBank/DDBJ databases">
        <title>Screening of coral probiotics and analysis of their probiotic properties.</title>
        <authorList>
            <person name="Wang S."/>
        </authorList>
    </citation>
    <scope>NUCLEOTIDE SEQUENCE [LARGE SCALE GENOMIC DNA]</scope>
    <source>
        <strain evidence="1 2">GXU-Z9</strain>
    </source>
</reference>
<evidence type="ECO:0000313" key="1">
    <source>
        <dbReference type="EMBL" id="WZP07214.1"/>
    </source>
</evidence>